<dbReference type="Gene3D" id="1.25.10.10">
    <property type="entry name" value="Leucine-rich Repeat Variant"/>
    <property type="match status" value="2"/>
</dbReference>
<protein>
    <submittedName>
        <fullName evidence="3">Putative Exportin-1</fullName>
    </submittedName>
</protein>
<dbReference type="STRING" id="145388.A0A0D2J6B3"/>
<dbReference type="Pfam" id="PF08389">
    <property type="entry name" value="Xpo1"/>
    <property type="match status" value="1"/>
</dbReference>
<dbReference type="AlphaFoldDB" id="A0A0D2J6B3"/>
<dbReference type="GO" id="GO:0006611">
    <property type="term" value="P:protein export from nucleus"/>
    <property type="evidence" value="ECO:0007669"/>
    <property type="project" value="InterPro"/>
</dbReference>
<dbReference type="InterPro" id="IPR011989">
    <property type="entry name" value="ARM-like"/>
</dbReference>
<sequence length="216" mass="24426">MAATLDLNAVDVPQLEALVAQFYGAGTQDQRASAEKALKAYQDHPDAWSRVDSILEKAQTQQTKFFALQILESVIKFRWGALPVEQREGVKNYVSNLIIKYATNEQLFRAESVFMGKLNMVLVQILKQDWPDRCGGLRPCPRPRLAADALPAECPAQRPARVRICDKTRHLKHTLNAQFRMIHELCTFVLLNTRKESLVRATLTALHAYLSWVPVG</sequence>
<dbReference type="InterPro" id="IPR001494">
    <property type="entry name" value="Importin-beta_N"/>
</dbReference>
<accession>A0A0D2J6B3</accession>
<keyword evidence="4" id="KW-1185">Reference proteome</keyword>
<dbReference type="Proteomes" id="UP000054498">
    <property type="component" value="Unassembled WGS sequence"/>
</dbReference>
<dbReference type="GO" id="GO:0000056">
    <property type="term" value="P:ribosomal small subunit export from nucleus"/>
    <property type="evidence" value="ECO:0007669"/>
    <property type="project" value="TreeGrafter"/>
</dbReference>
<dbReference type="PROSITE" id="PS50166">
    <property type="entry name" value="IMPORTIN_B_NT"/>
    <property type="match status" value="1"/>
</dbReference>
<dbReference type="SUPFAM" id="SSF48371">
    <property type="entry name" value="ARM repeat"/>
    <property type="match status" value="1"/>
</dbReference>
<gene>
    <name evidence="3" type="ORF">MNEG_12559</name>
</gene>
<dbReference type="GO" id="GO:0000055">
    <property type="term" value="P:ribosomal large subunit export from nucleus"/>
    <property type="evidence" value="ECO:0007669"/>
    <property type="project" value="TreeGrafter"/>
</dbReference>
<dbReference type="PANTHER" id="PTHR11223">
    <property type="entry name" value="EXPORTIN 1/5"/>
    <property type="match status" value="1"/>
</dbReference>
<dbReference type="GO" id="GO:0005737">
    <property type="term" value="C:cytoplasm"/>
    <property type="evidence" value="ECO:0007669"/>
    <property type="project" value="TreeGrafter"/>
</dbReference>
<dbReference type="SMART" id="SM00913">
    <property type="entry name" value="IBN_N"/>
    <property type="match status" value="1"/>
</dbReference>
<dbReference type="InterPro" id="IPR013598">
    <property type="entry name" value="Exportin-1/Importin-b-like"/>
</dbReference>
<dbReference type="GO" id="GO:0031267">
    <property type="term" value="F:small GTPase binding"/>
    <property type="evidence" value="ECO:0007669"/>
    <property type="project" value="InterPro"/>
</dbReference>
<reference evidence="3 4" key="1">
    <citation type="journal article" date="2013" name="BMC Genomics">
        <title>Reconstruction of the lipid metabolism for the microalga Monoraphidium neglectum from its genome sequence reveals characteristics suitable for biofuel production.</title>
        <authorList>
            <person name="Bogen C."/>
            <person name="Al-Dilaimi A."/>
            <person name="Albersmeier A."/>
            <person name="Wichmann J."/>
            <person name="Grundmann M."/>
            <person name="Rupp O."/>
            <person name="Lauersen K.J."/>
            <person name="Blifernez-Klassen O."/>
            <person name="Kalinowski J."/>
            <person name="Goesmann A."/>
            <person name="Mussgnug J.H."/>
            <person name="Kruse O."/>
        </authorList>
    </citation>
    <scope>NUCLEOTIDE SEQUENCE [LARGE SCALE GENOMIC DNA]</scope>
    <source>
        <strain evidence="3 4">SAG 48.87</strain>
    </source>
</reference>
<evidence type="ECO:0000256" key="1">
    <source>
        <dbReference type="ARBA" id="ARBA00009466"/>
    </source>
</evidence>
<dbReference type="GO" id="GO:0005634">
    <property type="term" value="C:nucleus"/>
    <property type="evidence" value="ECO:0007669"/>
    <property type="project" value="TreeGrafter"/>
</dbReference>
<dbReference type="KEGG" id="mng:MNEG_12559"/>
<organism evidence="3 4">
    <name type="scientific">Monoraphidium neglectum</name>
    <dbReference type="NCBI Taxonomy" id="145388"/>
    <lineage>
        <taxon>Eukaryota</taxon>
        <taxon>Viridiplantae</taxon>
        <taxon>Chlorophyta</taxon>
        <taxon>core chlorophytes</taxon>
        <taxon>Chlorophyceae</taxon>
        <taxon>CS clade</taxon>
        <taxon>Sphaeropleales</taxon>
        <taxon>Selenastraceae</taxon>
        <taxon>Monoraphidium</taxon>
    </lineage>
</organism>
<dbReference type="PANTHER" id="PTHR11223:SF2">
    <property type="entry name" value="EXPORTIN-1"/>
    <property type="match status" value="1"/>
</dbReference>
<dbReference type="EMBL" id="KK103525">
    <property type="protein sequence ID" value="KIY95402.1"/>
    <property type="molecule type" value="Genomic_DNA"/>
</dbReference>
<dbReference type="OrthoDB" id="27218at2759"/>
<evidence type="ECO:0000313" key="4">
    <source>
        <dbReference type="Proteomes" id="UP000054498"/>
    </source>
</evidence>
<dbReference type="InterPro" id="IPR016024">
    <property type="entry name" value="ARM-type_fold"/>
</dbReference>
<name>A0A0D2J6B3_9CHLO</name>
<dbReference type="GeneID" id="25729933"/>
<proteinExistence type="inferred from homology"/>
<evidence type="ECO:0000313" key="3">
    <source>
        <dbReference type="EMBL" id="KIY95402.1"/>
    </source>
</evidence>
<dbReference type="InterPro" id="IPR045065">
    <property type="entry name" value="XPO1/5"/>
</dbReference>
<evidence type="ECO:0000259" key="2">
    <source>
        <dbReference type="PROSITE" id="PS50166"/>
    </source>
</evidence>
<feature type="domain" description="Importin N-terminal" evidence="2">
    <location>
        <begin position="34"/>
        <end position="100"/>
    </location>
</feature>
<dbReference type="GO" id="GO:0005049">
    <property type="term" value="F:nuclear export signal receptor activity"/>
    <property type="evidence" value="ECO:0007669"/>
    <property type="project" value="InterPro"/>
</dbReference>
<dbReference type="RefSeq" id="XP_013894422.1">
    <property type="nucleotide sequence ID" value="XM_014038968.1"/>
</dbReference>
<comment type="similarity">
    <text evidence="1">Belongs to the exportin family.</text>
</comment>
<dbReference type="Pfam" id="PF03810">
    <property type="entry name" value="IBN_N"/>
    <property type="match status" value="1"/>
</dbReference>